<evidence type="ECO:0000313" key="3">
    <source>
        <dbReference type="Proteomes" id="UP000622552"/>
    </source>
</evidence>
<keyword evidence="3" id="KW-1185">Reference proteome</keyword>
<proteinExistence type="predicted"/>
<dbReference type="GO" id="GO:0043041">
    <property type="term" value="P:amino acid activation for nonribosomal peptide biosynthetic process"/>
    <property type="evidence" value="ECO:0007669"/>
    <property type="project" value="TreeGrafter"/>
</dbReference>
<evidence type="ECO:0000313" key="2">
    <source>
        <dbReference type="EMBL" id="MBG6135755.1"/>
    </source>
</evidence>
<dbReference type="Gene3D" id="3.30.559.30">
    <property type="entry name" value="Nonribosomal peptide synthetase, condensation domain"/>
    <property type="match status" value="1"/>
</dbReference>
<dbReference type="PANTHER" id="PTHR45527:SF1">
    <property type="entry name" value="FATTY ACID SYNTHASE"/>
    <property type="match status" value="1"/>
</dbReference>
<dbReference type="GO" id="GO:0047527">
    <property type="term" value="F:2,3-dihydroxybenzoate-serine ligase activity"/>
    <property type="evidence" value="ECO:0007669"/>
    <property type="project" value="TreeGrafter"/>
</dbReference>
<dbReference type="GO" id="GO:0008610">
    <property type="term" value="P:lipid biosynthetic process"/>
    <property type="evidence" value="ECO:0007669"/>
    <property type="project" value="UniProtKB-ARBA"/>
</dbReference>
<protein>
    <recommendedName>
        <fullName evidence="1">Condensation domain-containing protein</fullName>
    </recommendedName>
</protein>
<evidence type="ECO:0000259" key="1">
    <source>
        <dbReference type="Pfam" id="PF00668"/>
    </source>
</evidence>
<dbReference type="InterPro" id="IPR001242">
    <property type="entry name" value="Condensation_dom"/>
</dbReference>
<dbReference type="GO" id="GO:0009366">
    <property type="term" value="C:enterobactin synthetase complex"/>
    <property type="evidence" value="ECO:0007669"/>
    <property type="project" value="TreeGrafter"/>
</dbReference>
<feature type="domain" description="Condensation" evidence="1">
    <location>
        <begin position="41"/>
        <end position="457"/>
    </location>
</feature>
<dbReference type="GO" id="GO:0009239">
    <property type="term" value="P:enterobactin biosynthetic process"/>
    <property type="evidence" value="ECO:0007669"/>
    <property type="project" value="TreeGrafter"/>
</dbReference>
<dbReference type="EMBL" id="JADOUF010000001">
    <property type="protein sequence ID" value="MBG6135755.1"/>
    <property type="molecule type" value="Genomic_DNA"/>
</dbReference>
<dbReference type="GO" id="GO:0005829">
    <property type="term" value="C:cytosol"/>
    <property type="evidence" value="ECO:0007669"/>
    <property type="project" value="TreeGrafter"/>
</dbReference>
<sequence>MLGRPPLGRVDRGGWMPASFTQEERLLVGRGIHVPNNSVAIGLHLLGPLDVGALERAVAALVARHEMLRSTFPEDPAGCRIAVTDGRDITLRRLPAFGGVEQALAALAQAAQVPFDLAGGPLFRATLARISDAEHILGLTLDHILVDGLSCQILQRDLLALYDRETGQGPDLSPLDLQFADYATWERAYLRGEPLERLMGHWRNALAGIDAIPASGLTDPDAPAGRTAGLALRKAAIPTDLRDALDRTARAGRVSLFAVLSAALKAVVHGRRRRLRDDDAADVAVLGSLSNRGHRAMKDVVGYFATPTVLRTNLAGDPTLAELATREAQVVFGALCHQEVPHALITRELSPGQYGIRHRFGQADVPRYINFDMAQDWGAALRQPARLRVRTARVPVSEVPRGGLRLIAREKADSLVLEFRYRTDFYGAPWAETFLADYVRLLNLWPTRPSSRLSELGL</sequence>
<dbReference type="AlphaFoldDB" id="A0A8J7GCZ5"/>
<dbReference type="GO" id="GO:0031177">
    <property type="term" value="F:phosphopantetheine binding"/>
    <property type="evidence" value="ECO:0007669"/>
    <property type="project" value="TreeGrafter"/>
</dbReference>
<accession>A0A8J7GCZ5</accession>
<organism evidence="2 3">
    <name type="scientific">Longispora fulva</name>
    <dbReference type="NCBI Taxonomy" id="619741"/>
    <lineage>
        <taxon>Bacteria</taxon>
        <taxon>Bacillati</taxon>
        <taxon>Actinomycetota</taxon>
        <taxon>Actinomycetes</taxon>
        <taxon>Micromonosporales</taxon>
        <taxon>Micromonosporaceae</taxon>
        <taxon>Longispora</taxon>
    </lineage>
</organism>
<dbReference type="Gene3D" id="3.30.559.10">
    <property type="entry name" value="Chloramphenicol acetyltransferase-like domain"/>
    <property type="match status" value="1"/>
</dbReference>
<gene>
    <name evidence="2" type="ORF">IW245_001949</name>
</gene>
<name>A0A8J7GCZ5_9ACTN</name>
<dbReference type="Pfam" id="PF00668">
    <property type="entry name" value="Condensation"/>
    <property type="match status" value="1"/>
</dbReference>
<dbReference type="Proteomes" id="UP000622552">
    <property type="component" value="Unassembled WGS sequence"/>
</dbReference>
<reference evidence="2" key="1">
    <citation type="submission" date="2020-11" db="EMBL/GenBank/DDBJ databases">
        <title>Sequencing the genomes of 1000 actinobacteria strains.</title>
        <authorList>
            <person name="Klenk H.-P."/>
        </authorList>
    </citation>
    <scope>NUCLEOTIDE SEQUENCE</scope>
    <source>
        <strain evidence="2">DSM 45356</strain>
    </source>
</reference>
<dbReference type="SUPFAM" id="SSF52777">
    <property type="entry name" value="CoA-dependent acyltransferases"/>
    <property type="match status" value="2"/>
</dbReference>
<dbReference type="PANTHER" id="PTHR45527">
    <property type="entry name" value="NONRIBOSOMAL PEPTIDE SYNTHETASE"/>
    <property type="match status" value="1"/>
</dbReference>
<comment type="caution">
    <text evidence="2">The sequence shown here is derived from an EMBL/GenBank/DDBJ whole genome shotgun (WGS) entry which is preliminary data.</text>
</comment>
<dbReference type="InterPro" id="IPR023213">
    <property type="entry name" value="CAT-like_dom_sf"/>
</dbReference>
<dbReference type="RefSeq" id="WP_386779307.1">
    <property type="nucleotide sequence ID" value="NZ_JBHTLE010000022.1"/>
</dbReference>